<comment type="caution">
    <text evidence="2">The sequence shown here is derived from an EMBL/GenBank/DDBJ whole genome shotgun (WGS) entry which is preliminary data.</text>
</comment>
<proteinExistence type="predicted"/>
<evidence type="ECO:0000313" key="3">
    <source>
        <dbReference type="Proteomes" id="UP001302120"/>
    </source>
</evidence>
<evidence type="ECO:0000259" key="1">
    <source>
        <dbReference type="Pfam" id="PF01936"/>
    </source>
</evidence>
<accession>A0ABU5UD22</accession>
<reference evidence="2 3" key="1">
    <citation type="submission" date="2023-12" db="EMBL/GenBank/DDBJ databases">
        <title>Baltic Sea Cyanobacteria.</title>
        <authorList>
            <person name="Delbaje E."/>
            <person name="Fewer D.P."/>
            <person name="Shishido T.K."/>
        </authorList>
    </citation>
    <scope>NUCLEOTIDE SEQUENCE [LARGE SCALE GENOMIC DNA]</scope>
    <source>
        <strain evidence="2 3">UHCC-0300</strain>
    </source>
</reference>
<name>A0ABU5UD22_9CYAN</name>
<keyword evidence="3" id="KW-1185">Reference proteome</keyword>
<dbReference type="EMBL" id="JAYGHG010000010">
    <property type="protein sequence ID" value="MEA5581434.1"/>
    <property type="molecule type" value="Genomic_DNA"/>
</dbReference>
<dbReference type="Pfam" id="PF01936">
    <property type="entry name" value="NYN"/>
    <property type="match status" value="1"/>
</dbReference>
<protein>
    <submittedName>
        <fullName evidence="2">NYN domain-containing protein</fullName>
    </submittedName>
</protein>
<dbReference type="RefSeq" id="WP_323195767.1">
    <property type="nucleotide sequence ID" value="NZ_JAYGHG010000010.1"/>
</dbReference>
<dbReference type="Proteomes" id="UP001302120">
    <property type="component" value="Unassembled WGS sequence"/>
</dbReference>
<dbReference type="InterPro" id="IPR021139">
    <property type="entry name" value="NYN"/>
</dbReference>
<feature type="domain" description="NYN" evidence="1">
    <location>
        <begin position="141"/>
        <end position="249"/>
    </location>
</feature>
<sequence>MSNEKRLLTTYDSELITQLSIAVCNEILPILDQHPELVVVKYQSINWKQAQYQSALIAGLNKKISKLANHQILMPKIKEYLQLFLVPIFFNSPVFHHLEVVIRESIARLNLVELNSPDICQPLAVSEKSKVCVDSGAIAILLLDAENLQLNSEMEKFLTTVSSYPLQVKIAFANWSKMGKQDVELHQRGYELIHVPVGKDNADGKMIALGSSVHERYANAKEVIVCSSDKVMTNLCNHLQQNGLIVYQAIKKGDFLVVLNSATGKQITQLPNSSAEIPTIEQFLQQIKELIKAEQEEHKIYWVKLSSLSKLFKSKYNLTISQVVSQHLPGKKARDIFINYPVDFAIHQVDATSELYVTLFEINQEDTSLSGGNKSELLSGINSSADLEKALQDIIKELVLKAPDSYIDISLLGGGFNQIYGKPITEQIKSLKLNGNFIKFLQSCKCFNLKQTDKGWQVALRQKQKTH</sequence>
<evidence type="ECO:0000313" key="2">
    <source>
        <dbReference type="EMBL" id="MEA5581434.1"/>
    </source>
</evidence>
<gene>
    <name evidence="2" type="ORF">VB620_08795</name>
</gene>
<organism evidence="2 3">
    <name type="scientific">Nodularia harveyana UHCC-0300</name>
    <dbReference type="NCBI Taxonomy" id="2974287"/>
    <lineage>
        <taxon>Bacteria</taxon>
        <taxon>Bacillati</taxon>
        <taxon>Cyanobacteriota</taxon>
        <taxon>Cyanophyceae</taxon>
        <taxon>Nostocales</taxon>
        <taxon>Nodulariaceae</taxon>
        <taxon>Nodularia</taxon>
    </lineage>
</organism>